<dbReference type="Gene3D" id="2.40.420.20">
    <property type="match status" value="1"/>
</dbReference>
<dbReference type="EMBL" id="FUYR01000001">
    <property type="protein sequence ID" value="SKB32977.1"/>
    <property type="molecule type" value="Genomic_DNA"/>
</dbReference>
<accession>A0A1T5AE04</accession>
<evidence type="ECO:0000259" key="5">
    <source>
        <dbReference type="Pfam" id="PF25944"/>
    </source>
</evidence>
<dbReference type="InterPro" id="IPR058627">
    <property type="entry name" value="MdtA-like_C"/>
</dbReference>
<dbReference type="GO" id="GO:0046677">
    <property type="term" value="P:response to antibiotic"/>
    <property type="evidence" value="ECO:0007669"/>
    <property type="project" value="TreeGrafter"/>
</dbReference>
<dbReference type="SUPFAM" id="SSF111369">
    <property type="entry name" value="HlyD-like secretion proteins"/>
    <property type="match status" value="1"/>
</dbReference>
<comment type="similarity">
    <text evidence="2">Belongs to the membrane fusion protein (MFP) (TC 8.A.1) family.</text>
</comment>
<gene>
    <name evidence="7" type="ORF">SAMN05661099_0599</name>
</gene>
<evidence type="ECO:0000256" key="3">
    <source>
        <dbReference type="SAM" id="Coils"/>
    </source>
</evidence>
<dbReference type="GO" id="GO:0005886">
    <property type="term" value="C:plasma membrane"/>
    <property type="evidence" value="ECO:0007669"/>
    <property type="project" value="TreeGrafter"/>
</dbReference>
<dbReference type="InterPro" id="IPR058626">
    <property type="entry name" value="MdtA-like_b-barrel"/>
</dbReference>
<feature type="domain" description="Multidrug resistance protein MdtA-like beta-barrel" evidence="5">
    <location>
        <begin position="211"/>
        <end position="294"/>
    </location>
</feature>
<evidence type="ECO:0000313" key="8">
    <source>
        <dbReference type="Proteomes" id="UP000189981"/>
    </source>
</evidence>
<dbReference type="Gene3D" id="2.40.30.170">
    <property type="match status" value="1"/>
</dbReference>
<keyword evidence="8" id="KW-1185">Reference proteome</keyword>
<dbReference type="GO" id="GO:0022857">
    <property type="term" value="F:transmembrane transporter activity"/>
    <property type="evidence" value="ECO:0007669"/>
    <property type="project" value="InterPro"/>
</dbReference>
<dbReference type="Gene3D" id="1.10.287.470">
    <property type="entry name" value="Helix hairpin bin"/>
    <property type="match status" value="1"/>
</dbReference>
<evidence type="ECO:0000256" key="2">
    <source>
        <dbReference type="ARBA" id="ARBA00009477"/>
    </source>
</evidence>
<dbReference type="PANTHER" id="PTHR30158">
    <property type="entry name" value="ACRA/E-RELATED COMPONENT OF DRUG EFFLUX TRANSPORTER"/>
    <property type="match status" value="1"/>
</dbReference>
<evidence type="ECO:0000313" key="7">
    <source>
        <dbReference type="EMBL" id="SKB32977.1"/>
    </source>
</evidence>
<dbReference type="Pfam" id="PF25917">
    <property type="entry name" value="BSH_RND"/>
    <property type="match status" value="1"/>
</dbReference>
<dbReference type="InterPro" id="IPR058625">
    <property type="entry name" value="MdtA-like_BSH"/>
</dbReference>
<dbReference type="AlphaFoldDB" id="A0A1T5AE04"/>
<reference evidence="8" key="1">
    <citation type="submission" date="2017-02" db="EMBL/GenBank/DDBJ databases">
        <authorList>
            <person name="Varghese N."/>
            <person name="Submissions S."/>
        </authorList>
    </citation>
    <scope>NUCLEOTIDE SEQUENCE [LARGE SCALE GENOMIC DNA]</scope>
    <source>
        <strain evidence="8">DSM 22385</strain>
    </source>
</reference>
<dbReference type="NCBIfam" id="TIGR01730">
    <property type="entry name" value="RND_mfp"/>
    <property type="match status" value="1"/>
</dbReference>
<dbReference type="STRING" id="572036.SAMN05661099_0599"/>
<proteinExistence type="inferred from homology"/>
<evidence type="ECO:0000259" key="6">
    <source>
        <dbReference type="Pfam" id="PF25967"/>
    </source>
</evidence>
<evidence type="ECO:0000259" key="4">
    <source>
        <dbReference type="Pfam" id="PF25917"/>
    </source>
</evidence>
<sequence length="380" mass="40583">MNINLLRSGFLCLVLLTLISCGKKTEKVSSQATMASQAVQVSTQTAGLELVTGEDIYPGTVVPLNEVELRAEVGGYITKVFIKDGQKVRKGQKLYEIDRSKYDAAYRQALAGVQIAKSNRDKAKKDAERYKKLAEQDAIAKQRVDYALTDLANAESQIAGAQAILANTAADLRRSVILAPLNGTIGISQVKLGALVSPGSTLLNTVSTNDPIAVDILVPQQQIPRFLNLHQNPGLISDSLFSIQRSDNSIASAAGKIVTIDRAVDSQTGSIKVRISFPNGAGTLIPGMNCTVRVLNKSPEKQVVIPFKAVAEQLGEFTVFVVGDSNKVDQRAVKTGLKLADKIVITDGLKPGEIYVTEGVQNLKNGSVVTTASNTPAPKK</sequence>
<protein>
    <submittedName>
        <fullName evidence="7">Membrane fusion protein, multidrug efflux system</fullName>
    </submittedName>
</protein>
<dbReference type="Pfam" id="PF25944">
    <property type="entry name" value="Beta-barrel_RND"/>
    <property type="match status" value="1"/>
</dbReference>
<evidence type="ECO:0000256" key="1">
    <source>
        <dbReference type="ARBA" id="ARBA00004196"/>
    </source>
</evidence>
<dbReference type="InterPro" id="IPR006143">
    <property type="entry name" value="RND_pump_MFP"/>
</dbReference>
<dbReference type="GO" id="GO:0030313">
    <property type="term" value="C:cell envelope"/>
    <property type="evidence" value="ECO:0007669"/>
    <property type="project" value="UniProtKB-SubCell"/>
</dbReference>
<feature type="domain" description="Multidrug resistance protein MdtA-like barrel-sandwich hybrid" evidence="4">
    <location>
        <begin position="65"/>
        <end position="206"/>
    </location>
</feature>
<feature type="coiled-coil region" evidence="3">
    <location>
        <begin position="113"/>
        <end position="171"/>
    </location>
</feature>
<dbReference type="OrthoDB" id="9801814at2"/>
<dbReference type="Gene3D" id="2.40.50.100">
    <property type="match status" value="1"/>
</dbReference>
<dbReference type="PROSITE" id="PS51257">
    <property type="entry name" value="PROKAR_LIPOPROTEIN"/>
    <property type="match status" value="1"/>
</dbReference>
<organism evidence="7 8">
    <name type="scientific">Daejeonella lutea</name>
    <dbReference type="NCBI Taxonomy" id="572036"/>
    <lineage>
        <taxon>Bacteria</taxon>
        <taxon>Pseudomonadati</taxon>
        <taxon>Bacteroidota</taxon>
        <taxon>Sphingobacteriia</taxon>
        <taxon>Sphingobacteriales</taxon>
        <taxon>Sphingobacteriaceae</taxon>
        <taxon>Daejeonella</taxon>
    </lineage>
</organism>
<dbReference type="Pfam" id="PF25967">
    <property type="entry name" value="RND-MFP_C"/>
    <property type="match status" value="1"/>
</dbReference>
<dbReference type="RefSeq" id="WP_079701163.1">
    <property type="nucleotide sequence ID" value="NZ_FUYR01000001.1"/>
</dbReference>
<comment type="subcellular location">
    <subcellularLocation>
        <location evidence="1">Cell envelope</location>
    </subcellularLocation>
</comment>
<dbReference type="Proteomes" id="UP000189981">
    <property type="component" value="Unassembled WGS sequence"/>
</dbReference>
<feature type="domain" description="Multidrug resistance protein MdtA-like C-terminal permuted SH3" evidence="6">
    <location>
        <begin position="303"/>
        <end position="361"/>
    </location>
</feature>
<name>A0A1T5AE04_9SPHI</name>
<keyword evidence="3" id="KW-0175">Coiled coil</keyword>